<gene>
    <name evidence="1" type="ORF">BC335_0380</name>
    <name evidence="2" type="ORF">LHEJCM1062_13430</name>
</gene>
<name>A0A0D5MI68_LACHE</name>
<dbReference type="KEGG" id="lhd:HUO_02900"/>
<evidence type="ECO:0000313" key="1">
    <source>
        <dbReference type="EMBL" id="AYE60918.1"/>
    </source>
</evidence>
<protein>
    <submittedName>
        <fullName evidence="1">Uncharacterized protein</fullName>
    </submittedName>
</protein>
<dbReference type="InterPro" id="IPR019644">
    <property type="entry name" value="DUF2508"/>
</dbReference>
<dbReference type="AlphaFoldDB" id="A0A0D5MI68"/>
<evidence type="ECO:0000313" key="2">
    <source>
        <dbReference type="EMBL" id="GFP13471.1"/>
    </source>
</evidence>
<accession>A0A0D5MI68</accession>
<reference evidence="2" key="2">
    <citation type="submission" date="2020-07" db="EMBL/GenBank/DDBJ databases">
        <title>Draft genome sequence of Lactobacillus helveticus strain JCM 1062.</title>
        <authorList>
            <person name="Endo A."/>
            <person name="Maeno S."/>
            <person name="Kido Y."/>
        </authorList>
    </citation>
    <scope>NUCLEOTIDE SEQUENCE</scope>
    <source>
        <strain evidence="2">JCM 1062</strain>
    </source>
</reference>
<sequence>MARKKKKKNKIKELGDQKLVTEIEKLQNQLALEQDLDQNTLDLSDDNYIQGRILKAKYTFLYNEARQRGTRFSGITNAITQ</sequence>
<dbReference type="Proteomes" id="UP000267794">
    <property type="component" value="Chromosome"/>
</dbReference>
<dbReference type="Proteomes" id="UP000630086">
    <property type="component" value="Unassembled WGS sequence"/>
</dbReference>
<dbReference type="Pfam" id="PF10704">
    <property type="entry name" value="DUF2508"/>
    <property type="match status" value="1"/>
</dbReference>
<reference evidence="1 3" key="1">
    <citation type="submission" date="2016-10" db="EMBL/GenBank/DDBJ databases">
        <title>Complete genomic sequencing of Lactobacillus helveticus LH99 and comparative genome analysis.</title>
        <authorList>
            <person name="Li N."/>
            <person name="You C."/>
            <person name="Liu Z."/>
        </authorList>
    </citation>
    <scope>NUCLEOTIDE SEQUENCE [LARGE SCALE GENOMIC DNA]</scope>
    <source>
        <strain evidence="1 3">LH99</strain>
    </source>
</reference>
<organism evidence="1 3">
    <name type="scientific">Lactobacillus helveticus</name>
    <name type="common">Lactobacillus suntoryeus</name>
    <dbReference type="NCBI Taxonomy" id="1587"/>
    <lineage>
        <taxon>Bacteria</taxon>
        <taxon>Bacillati</taxon>
        <taxon>Bacillota</taxon>
        <taxon>Bacilli</taxon>
        <taxon>Lactobacillales</taxon>
        <taxon>Lactobacillaceae</taxon>
        <taxon>Lactobacillus</taxon>
    </lineage>
</organism>
<dbReference type="EMBL" id="CP017982">
    <property type="protein sequence ID" value="AYE60918.1"/>
    <property type="molecule type" value="Genomic_DNA"/>
</dbReference>
<evidence type="ECO:0000313" key="3">
    <source>
        <dbReference type="Proteomes" id="UP000267794"/>
    </source>
</evidence>
<proteinExistence type="predicted"/>
<dbReference type="EMBL" id="BLYV01000303">
    <property type="protein sequence ID" value="GFP13471.1"/>
    <property type="molecule type" value="Genomic_DNA"/>
</dbReference>
<dbReference type="RefSeq" id="WP_003631535.1">
    <property type="nucleotide sequence ID" value="NZ_AP023028.1"/>
</dbReference>